<dbReference type="InterPro" id="IPR052981">
    <property type="entry name" value="Ingression_C2_domain"/>
</dbReference>
<gene>
    <name evidence="3" type="ORF">KC19_5G068400</name>
</gene>
<reference evidence="3" key="1">
    <citation type="submission" date="2020-06" db="EMBL/GenBank/DDBJ databases">
        <title>WGS assembly of Ceratodon purpureus strain R40.</title>
        <authorList>
            <person name="Carey S.B."/>
            <person name="Jenkins J."/>
            <person name="Shu S."/>
            <person name="Lovell J.T."/>
            <person name="Sreedasyam A."/>
            <person name="Maumus F."/>
            <person name="Tiley G.P."/>
            <person name="Fernandez-Pozo N."/>
            <person name="Barry K."/>
            <person name="Chen C."/>
            <person name="Wang M."/>
            <person name="Lipzen A."/>
            <person name="Daum C."/>
            <person name="Saski C.A."/>
            <person name="Payton A.C."/>
            <person name="Mcbreen J.C."/>
            <person name="Conrad R.E."/>
            <person name="Kollar L.M."/>
            <person name="Olsson S."/>
            <person name="Huttunen S."/>
            <person name="Landis J.B."/>
            <person name="Wickett N.J."/>
            <person name="Johnson M.G."/>
            <person name="Rensing S.A."/>
            <person name="Grimwood J."/>
            <person name="Schmutz J."/>
            <person name="Mcdaniel S.F."/>
        </authorList>
    </citation>
    <scope>NUCLEOTIDE SEQUENCE</scope>
    <source>
        <strain evidence="3">R40</strain>
    </source>
</reference>
<organism evidence="3 4">
    <name type="scientific">Ceratodon purpureus</name>
    <name type="common">Fire moss</name>
    <name type="synonym">Dicranum purpureum</name>
    <dbReference type="NCBI Taxonomy" id="3225"/>
    <lineage>
        <taxon>Eukaryota</taxon>
        <taxon>Viridiplantae</taxon>
        <taxon>Streptophyta</taxon>
        <taxon>Embryophyta</taxon>
        <taxon>Bryophyta</taxon>
        <taxon>Bryophytina</taxon>
        <taxon>Bryopsida</taxon>
        <taxon>Dicranidae</taxon>
        <taxon>Pseudoditrichales</taxon>
        <taxon>Ditrichaceae</taxon>
        <taxon>Ceratodon</taxon>
    </lineage>
</organism>
<keyword evidence="4" id="KW-1185">Reference proteome</keyword>
<evidence type="ECO:0000313" key="4">
    <source>
        <dbReference type="Proteomes" id="UP000822688"/>
    </source>
</evidence>
<dbReference type="Gene3D" id="2.60.40.150">
    <property type="entry name" value="C2 domain"/>
    <property type="match status" value="1"/>
</dbReference>
<comment type="caution">
    <text evidence="3">The sequence shown here is derived from an EMBL/GenBank/DDBJ whole genome shotgun (WGS) entry which is preliminary data.</text>
</comment>
<dbReference type="Proteomes" id="UP000822688">
    <property type="component" value="Chromosome 5"/>
</dbReference>
<sequence length="212" mass="23064">MATRTLNVEVIGASGLKDTELIGKSDPYVVVSIGKEQRKSKPAKDQAESPAWNETFSLPVCDTDSELVVVIRNDDTLGRDEEMARVVVPLSVIHGGSHSASTFPLELKGKPHGEIRMSLSFEGEGHEGHREEHHGLSEKVGGLFLGGKKDHDDGEGHEVHHEEHHEGGGIKEKLEGKVEGLKEKKHRKKEKKHNGSGDEGSSSSSSESEKDD</sequence>
<dbReference type="SUPFAM" id="SSF49562">
    <property type="entry name" value="C2 domain (Calcium/lipid-binding domain, CaLB)"/>
    <property type="match status" value="1"/>
</dbReference>
<feature type="region of interest" description="Disordered" evidence="1">
    <location>
        <begin position="144"/>
        <end position="212"/>
    </location>
</feature>
<dbReference type="Pfam" id="PF00168">
    <property type="entry name" value="C2"/>
    <property type="match status" value="1"/>
</dbReference>
<evidence type="ECO:0000259" key="2">
    <source>
        <dbReference type="PROSITE" id="PS50004"/>
    </source>
</evidence>
<dbReference type="AlphaFoldDB" id="A0A8T0I025"/>
<dbReference type="InterPro" id="IPR000008">
    <property type="entry name" value="C2_dom"/>
</dbReference>
<dbReference type="EMBL" id="CM026425">
    <property type="protein sequence ID" value="KAG0576279.1"/>
    <property type="molecule type" value="Genomic_DNA"/>
</dbReference>
<dbReference type="SMART" id="SM00239">
    <property type="entry name" value="C2"/>
    <property type="match status" value="1"/>
</dbReference>
<dbReference type="PANTHER" id="PTHR47052:SF3">
    <property type="entry name" value="INGRESSION PROTEIN 1"/>
    <property type="match status" value="1"/>
</dbReference>
<accession>A0A8T0I025</accession>
<dbReference type="PANTHER" id="PTHR47052">
    <property type="entry name" value="CONSERVED SERINE PROLINE-RICH PROTEIN (AFU_ORTHOLOGUE AFUA_2G01790)"/>
    <property type="match status" value="1"/>
</dbReference>
<dbReference type="PROSITE" id="PS50004">
    <property type="entry name" value="C2"/>
    <property type="match status" value="1"/>
</dbReference>
<feature type="compositionally biased region" description="Basic and acidic residues" evidence="1">
    <location>
        <begin position="147"/>
        <end position="182"/>
    </location>
</feature>
<proteinExistence type="predicted"/>
<feature type="domain" description="C2" evidence="2">
    <location>
        <begin position="1"/>
        <end position="103"/>
    </location>
</feature>
<evidence type="ECO:0000313" key="3">
    <source>
        <dbReference type="EMBL" id="KAG0576279.1"/>
    </source>
</evidence>
<dbReference type="InterPro" id="IPR035892">
    <property type="entry name" value="C2_domain_sf"/>
</dbReference>
<feature type="compositionally biased region" description="Basic residues" evidence="1">
    <location>
        <begin position="183"/>
        <end position="194"/>
    </location>
</feature>
<protein>
    <recommendedName>
        <fullName evidence="2">C2 domain-containing protein</fullName>
    </recommendedName>
</protein>
<name>A0A8T0I025_CERPU</name>
<dbReference type="CDD" id="cd00030">
    <property type="entry name" value="C2"/>
    <property type="match status" value="1"/>
</dbReference>
<evidence type="ECO:0000256" key="1">
    <source>
        <dbReference type="SAM" id="MobiDB-lite"/>
    </source>
</evidence>